<evidence type="ECO:0000313" key="4">
    <source>
        <dbReference type="Proteomes" id="UP000053271"/>
    </source>
</evidence>
<organism evidence="3 4">
    <name type="scientific">Streptomyces longwoodensis</name>
    <dbReference type="NCBI Taxonomy" id="68231"/>
    <lineage>
        <taxon>Bacteria</taxon>
        <taxon>Bacillati</taxon>
        <taxon>Actinomycetota</taxon>
        <taxon>Actinomycetes</taxon>
        <taxon>Kitasatosporales</taxon>
        <taxon>Streptomycetaceae</taxon>
        <taxon>Streptomyces</taxon>
    </lineage>
</organism>
<proteinExistence type="predicted"/>
<evidence type="ECO:0000256" key="2">
    <source>
        <dbReference type="SAM" id="Phobius"/>
    </source>
</evidence>
<feature type="transmembrane region" description="Helical" evidence="2">
    <location>
        <begin position="82"/>
        <end position="99"/>
    </location>
</feature>
<keyword evidence="2" id="KW-0812">Transmembrane</keyword>
<evidence type="ECO:0000256" key="1">
    <source>
        <dbReference type="SAM" id="MobiDB-lite"/>
    </source>
</evidence>
<protein>
    <submittedName>
        <fullName evidence="3">ABC transporter</fullName>
    </submittedName>
</protein>
<feature type="compositionally biased region" description="Low complexity" evidence="1">
    <location>
        <begin position="10"/>
        <end position="20"/>
    </location>
</feature>
<comment type="caution">
    <text evidence="3">The sequence shown here is derived from an EMBL/GenBank/DDBJ whole genome shotgun (WGS) entry which is preliminary data.</text>
</comment>
<dbReference type="AlphaFoldDB" id="A0A101QWM1"/>
<reference evidence="3 4" key="1">
    <citation type="submission" date="2015-10" db="EMBL/GenBank/DDBJ databases">
        <title>Draft genome sequence of Streptomyces longwoodensis DSM 41677, type strain for the species Streptomyces longwoodensis.</title>
        <authorList>
            <person name="Ruckert C."/>
            <person name="Winkler A."/>
            <person name="Kalinowski J."/>
            <person name="Kampfer P."/>
            <person name="Glaeser S."/>
        </authorList>
    </citation>
    <scope>NUCLEOTIDE SEQUENCE [LARGE SCALE GENOMIC DNA]</scope>
    <source>
        <strain evidence="3 4">DSM 41677</strain>
    </source>
</reference>
<keyword evidence="4" id="KW-1185">Reference proteome</keyword>
<dbReference type="RefSeq" id="WP_067234620.1">
    <property type="nucleotide sequence ID" value="NZ_KQ948553.1"/>
</dbReference>
<feature type="transmembrane region" description="Helical" evidence="2">
    <location>
        <begin position="162"/>
        <end position="180"/>
    </location>
</feature>
<dbReference type="STRING" id="68231.AQJ30_17700"/>
<dbReference type="EMBL" id="LMWS01000019">
    <property type="protein sequence ID" value="KUN37486.1"/>
    <property type="molecule type" value="Genomic_DNA"/>
</dbReference>
<sequence length="518" mass="54348">MSTTVKEPTTDPTPADAAPARAAHRTAAVLALARVEARELVMQIPVLFFFLLEAGLLVWKCWDEEGMDAFPVLNTVDRDTQSGPLLASIALLICVNVAVQRDRRNGTAQQFGVLPLEPWRRTLAHLLSVVPFALLAALLVAVEYGWSALKPGAVGHGSLGELAVGPLMVLLTGVVGVLLARLLPSSLVPILFAVAVYFLITSLLMTDGAPEGVRRLAPVLDAGGGGGDPVPSDLLGRPASWHALYLAGLCALLACAALLVAGGRTRALKAVTAVALAVTAAGAVGQLPRDTAALEAARKTASTAPERVQSCTTRDGATYCSFPEWNGVRREWAKVVDRVRAAAGAPASDLRLTVRQRIDTSGGLEVDSTLAPSTTPGEVTVGTRWGGNRVGEFAVGVAAVLVAGTEARADALCDGRMVTVMWLALGSDPHPLTTFRNVRLDDEVTGSGVVLAPTDPLSLTAQQTEVLRALLDRPRAEVTARVKAHWRDLTSPRTTTAQTARLLGVPVPKGVETCADDE</sequence>
<dbReference type="Proteomes" id="UP000053271">
    <property type="component" value="Unassembled WGS sequence"/>
</dbReference>
<name>A0A101QWM1_9ACTN</name>
<gene>
    <name evidence="3" type="ORF">AQJ30_17700</name>
</gene>
<feature type="transmembrane region" description="Helical" evidence="2">
    <location>
        <begin position="267"/>
        <end position="285"/>
    </location>
</feature>
<feature type="transmembrane region" description="Helical" evidence="2">
    <location>
        <begin position="123"/>
        <end position="142"/>
    </location>
</feature>
<evidence type="ECO:0000313" key="3">
    <source>
        <dbReference type="EMBL" id="KUN37486.1"/>
    </source>
</evidence>
<feature type="transmembrane region" description="Helical" evidence="2">
    <location>
        <begin position="187"/>
        <end position="205"/>
    </location>
</feature>
<feature type="transmembrane region" description="Helical" evidence="2">
    <location>
        <begin position="239"/>
        <end position="260"/>
    </location>
</feature>
<accession>A0A101QWM1</accession>
<keyword evidence="2" id="KW-1133">Transmembrane helix</keyword>
<feature type="region of interest" description="Disordered" evidence="1">
    <location>
        <begin position="1"/>
        <end position="20"/>
    </location>
</feature>
<keyword evidence="2" id="KW-0472">Membrane</keyword>
<dbReference type="GeneID" id="91426436"/>
<feature type="transmembrane region" description="Helical" evidence="2">
    <location>
        <begin position="40"/>
        <end position="62"/>
    </location>
</feature>